<proteinExistence type="predicted"/>
<feature type="compositionally biased region" description="Basic residues" evidence="1">
    <location>
        <begin position="40"/>
        <end position="49"/>
    </location>
</feature>
<feature type="region of interest" description="Disordered" evidence="1">
    <location>
        <begin position="25"/>
        <end position="109"/>
    </location>
</feature>
<protein>
    <submittedName>
        <fullName evidence="3">Uncharacterized protein</fullName>
    </submittedName>
</protein>
<sequence>MLSSCFLHTEIGLTISLASWTGLSAQDSQQLQGLRNKIGERKKKRKKWTGIKEENEDDGEGRGRTSQSFLGSQGSLLGRKGGREASNEEDKRDEERRSRWASRKREKGL</sequence>
<reference evidence="3 4" key="1">
    <citation type="submission" date="2023-10" db="EMBL/GenBank/DDBJ databases">
        <title>Chromosome-scale genome assembly provides insights into flower coloration mechanisms of Canna indica.</title>
        <authorList>
            <person name="Li C."/>
        </authorList>
    </citation>
    <scope>NUCLEOTIDE SEQUENCE [LARGE SCALE GENOMIC DNA]</scope>
    <source>
        <tissue evidence="3">Flower</tissue>
    </source>
</reference>
<keyword evidence="4" id="KW-1185">Reference proteome</keyword>
<dbReference type="AlphaFoldDB" id="A0AAQ3JTD4"/>
<organism evidence="3 4">
    <name type="scientific">Canna indica</name>
    <name type="common">Indian-shot</name>
    <dbReference type="NCBI Taxonomy" id="4628"/>
    <lineage>
        <taxon>Eukaryota</taxon>
        <taxon>Viridiplantae</taxon>
        <taxon>Streptophyta</taxon>
        <taxon>Embryophyta</taxon>
        <taxon>Tracheophyta</taxon>
        <taxon>Spermatophyta</taxon>
        <taxon>Magnoliopsida</taxon>
        <taxon>Liliopsida</taxon>
        <taxon>Zingiberales</taxon>
        <taxon>Cannaceae</taxon>
        <taxon>Canna</taxon>
    </lineage>
</organism>
<feature type="signal peptide" evidence="2">
    <location>
        <begin position="1"/>
        <end position="25"/>
    </location>
</feature>
<evidence type="ECO:0000313" key="3">
    <source>
        <dbReference type="EMBL" id="WOK94436.1"/>
    </source>
</evidence>
<evidence type="ECO:0000256" key="2">
    <source>
        <dbReference type="SAM" id="SignalP"/>
    </source>
</evidence>
<name>A0AAQ3JTD4_9LILI</name>
<evidence type="ECO:0000256" key="1">
    <source>
        <dbReference type="SAM" id="MobiDB-lite"/>
    </source>
</evidence>
<keyword evidence="2" id="KW-0732">Signal</keyword>
<accession>A0AAQ3JTD4</accession>
<gene>
    <name evidence="3" type="ORF">Cni_G03139</name>
</gene>
<dbReference type="EMBL" id="CP136890">
    <property type="protein sequence ID" value="WOK94436.1"/>
    <property type="molecule type" value="Genomic_DNA"/>
</dbReference>
<feature type="chain" id="PRO_5042838937" evidence="2">
    <location>
        <begin position="26"/>
        <end position="109"/>
    </location>
</feature>
<dbReference type="Proteomes" id="UP001327560">
    <property type="component" value="Chromosome 1"/>
</dbReference>
<evidence type="ECO:0000313" key="4">
    <source>
        <dbReference type="Proteomes" id="UP001327560"/>
    </source>
</evidence>
<feature type="compositionally biased region" description="Basic and acidic residues" evidence="1">
    <location>
        <begin position="81"/>
        <end position="98"/>
    </location>
</feature>
<feature type="compositionally biased region" description="Basic residues" evidence="1">
    <location>
        <begin position="99"/>
        <end position="109"/>
    </location>
</feature>
<feature type="compositionally biased region" description="Low complexity" evidence="1">
    <location>
        <begin position="64"/>
        <end position="78"/>
    </location>
</feature>